<feature type="transmembrane region" description="Helical" evidence="1">
    <location>
        <begin position="6"/>
        <end position="26"/>
    </location>
</feature>
<evidence type="ECO:0000313" key="3">
    <source>
        <dbReference type="Proteomes" id="UP001490816"/>
    </source>
</evidence>
<evidence type="ECO:0000256" key="1">
    <source>
        <dbReference type="SAM" id="Phobius"/>
    </source>
</evidence>
<dbReference type="Pfam" id="PF12664">
    <property type="entry name" value="DUF3789"/>
    <property type="match status" value="1"/>
</dbReference>
<organism evidence="2 3">
    <name type="scientific">Ruminococcoides intestinale</name>
    <dbReference type="NCBI Taxonomy" id="3133162"/>
    <lineage>
        <taxon>Bacteria</taxon>
        <taxon>Bacillati</taxon>
        <taxon>Bacillota</taxon>
        <taxon>Clostridia</taxon>
        <taxon>Eubacteriales</taxon>
        <taxon>Oscillospiraceae</taxon>
        <taxon>Ruminococcoides</taxon>
    </lineage>
</organism>
<gene>
    <name evidence="2" type="ORF">WMO39_09715</name>
</gene>
<dbReference type="EMBL" id="JBBMEZ010000030">
    <property type="protein sequence ID" value="MEQ2470597.1"/>
    <property type="molecule type" value="Genomic_DNA"/>
</dbReference>
<sequence>MLGFIIGLFLGAFIGVAVMCLCSVASEADKNKKEGKDEK</sequence>
<reference evidence="2 3" key="1">
    <citation type="submission" date="2024-03" db="EMBL/GenBank/DDBJ databases">
        <title>Human intestinal bacterial collection.</title>
        <authorList>
            <person name="Pauvert C."/>
            <person name="Hitch T.C.A."/>
            <person name="Clavel T."/>
        </authorList>
    </citation>
    <scope>NUCLEOTIDE SEQUENCE [LARGE SCALE GENOMIC DNA]</scope>
    <source>
        <strain evidence="2 3">CLA-JM-H38</strain>
    </source>
</reference>
<name>A0ABV1FE76_9FIRM</name>
<comment type="caution">
    <text evidence="2">The sequence shown here is derived from an EMBL/GenBank/DDBJ whole genome shotgun (WGS) entry which is preliminary data.</text>
</comment>
<keyword evidence="3" id="KW-1185">Reference proteome</keyword>
<proteinExistence type="predicted"/>
<keyword evidence="1" id="KW-0812">Transmembrane</keyword>
<protein>
    <submittedName>
        <fullName evidence="2">DUF3789 domain-containing protein</fullName>
    </submittedName>
</protein>
<keyword evidence="1" id="KW-0472">Membrane</keyword>
<evidence type="ECO:0000313" key="2">
    <source>
        <dbReference type="EMBL" id="MEQ2470597.1"/>
    </source>
</evidence>
<keyword evidence="1" id="KW-1133">Transmembrane helix</keyword>
<dbReference type="InterPro" id="IPR024522">
    <property type="entry name" value="DUF3789"/>
</dbReference>
<dbReference type="GeneID" id="98840820"/>
<dbReference type="RefSeq" id="WP_106765298.1">
    <property type="nucleotide sequence ID" value="NZ_JBBMEZ010000030.1"/>
</dbReference>
<accession>A0ABV1FE76</accession>
<dbReference type="Proteomes" id="UP001490816">
    <property type="component" value="Unassembled WGS sequence"/>
</dbReference>